<sequence>MMKKTFTWSVSNGFAVLLLTVGTILAIITLGISFGSPISVDAMVTAAALWLAGVVFLHPAPVRILIPVITLVSLSLGYATYFSTSGSWLLAILATIITAGIISYGFSLRKSIRQHHSHWYD</sequence>
<evidence type="ECO:0000313" key="2">
    <source>
        <dbReference type="EMBL" id="POD82737.1"/>
    </source>
</evidence>
<dbReference type="Proteomes" id="UP000236990">
    <property type="component" value="Unassembled WGS sequence"/>
</dbReference>
<proteinExistence type="predicted"/>
<name>A0A2S3U3Q0_LACPN</name>
<feature type="transmembrane region" description="Helical" evidence="1">
    <location>
        <begin position="88"/>
        <end position="106"/>
    </location>
</feature>
<dbReference type="AlphaFoldDB" id="A0A2S3U3Q0"/>
<keyword evidence="1" id="KW-0472">Membrane</keyword>
<evidence type="ECO:0000256" key="1">
    <source>
        <dbReference type="SAM" id="Phobius"/>
    </source>
</evidence>
<keyword evidence="1" id="KW-0812">Transmembrane</keyword>
<evidence type="ECO:0008006" key="4">
    <source>
        <dbReference type="Google" id="ProtNLM"/>
    </source>
</evidence>
<evidence type="ECO:0000313" key="3">
    <source>
        <dbReference type="Proteomes" id="UP000236990"/>
    </source>
</evidence>
<protein>
    <recommendedName>
        <fullName evidence="4">Integral membrane protein</fullName>
    </recommendedName>
</protein>
<reference evidence="2 3" key="1">
    <citation type="submission" date="2017-06" db="EMBL/GenBank/DDBJ databases">
        <title>Genome sequence of Lactobacillus plantarum subsp. plantarum strain SRCM101258.</title>
        <authorList>
            <person name="Cho S.H."/>
        </authorList>
    </citation>
    <scope>NUCLEOTIDE SEQUENCE [LARGE SCALE GENOMIC DNA]</scope>
    <source>
        <strain evidence="2 3">SRCM101258</strain>
    </source>
</reference>
<dbReference type="EMBL" id="NKCZ01000115">
    <property type="protein sequence ID" value="POD82737.1"/>
    <property type="molecule type" value="Genomic_DNA"/>
</dbReference>
<keyword evidence="1" id="KW-1133">Transmembrane helix</keyword>
<organism evidence="2 3">
    <name type="scientific">Lactiplantibacillus plantarum subsp. plantarum</name>
    <dbReference type="NCBI Taxonomy" id="337330"/>
    <lineage>
        <taxon>Bacteria</taxon>
        <taxon>Bacillati</taxon>
        <taxon>Bacillota</taxon>
        <taxon>Bacilli</taxon>
        <taxon>Lactobacillales</taxon>
        <taxon>Lactobacillaceae</taxon>
        <taxon>Lactiplantibacillus</taxon>
    </lineage>
</organism>
<accession>A0A2S3U3Q0</accession>
<gene>
    <name evidence="2" type="ORF">S101258_02272</name>
</gene>
<comment type="caution">
    <text evidence="2">The sequence shown here is derived from an EMBL/GenBank/DDBJ whole genome shotgun (WGS) entry which is preliminary data.</text>
</comment>
<feature type="transmembrane region" description="Helical" evidence="1">
    <location>
        <begin position="12"/>
        <end position="32"/>
    </location>
</feature>
<feature type="transmembrane region" description="Helical" evidence="1">
    <location>
        <begin position="38"/>
        <end position="57"/>
    </location>
</feature>
<feature type="transmembrane region" description="Helical" evidence="1">
    <location>
        <begin position="64"/>
        <end position="82"/>
    </location>
</feature>